<proteinExistence type="inferred from homology"/>
<keyword evidence="3 19" id="KW-0963">Cytoplasm</keyword>
<dbReference type="InterPro" id="IPR049961">
    <property type="entry name" value="ThiI_N"/>
</dbReference>
<dbReference type="CDD" id="cd01712">
    <property type="entry name" value="PPase_ThiI"/>
    <property type="match status" value="1"/>
</dbReference>
<evidence type="ECO:0000313" key="22">
    <source>
        <dbReference type="Proteomes" id="UP000199225"/>
    </source>
</evidence>
<dbReference type="GO" id="GO:0140741">
    <property type="term" value="F:tRNA-uracil-4 sulfurtransferase activity"/>
    <property type="evidence" value="ECO:0007669"/>
    <property type="project" value="UniProtKB-EC"/>
</dbReference>
<evidence type="ECO:0000256" key="1">
    <source>
        <dbReference type="ARBA" id="ARBA00004496"/>
    </source>
</evidence>
<evidence type="ECO:0000256" key="19">
    <source>
        <dbReference type="HAMAP-Rule" id="MF_00021"/>
    </source>
</evidence>
<dbReference type="PANTHER" id="PTHR43209:SF1">
    <property type="entry name" value="TRNA SULFURTRANSFERASE"/>
    <property type="match status" value="1"/>
</dbReference>
<dbReference type="Gene3D" id="3.30.2130.30">
    <property type="match status" value="1"/>
</dbReference>
<keyword evidence="9 19" id="KW-0784">Thiamine biosynthesis</keyword>
<comment type="function">
    <text evidence="12 19">Catalyzes the ATP-dependent transfer of a sulfur to tRNA to produce 4-thiouridine in position 8 of tRNAs, which functions as a near-UV photosensor. Also catalyzes the transfer of sulfur to the sulfur carrier protein ThiS, forming ThiS-thiocarboxylate. This is a step in the synthesis of thiazole, in the thiamine biosynthesis pathway. The sulfur is donated as persulfide by IscS.</text>
</comment>
<dbReference type="EMBL" id="FNEV01000009">
    <property type="protein sequence ID" value="SDJ65975.1"/>
    <property type="molecule type" value="Genomic_DNA"/>
</dbReference>
<evidence type="ECO:0000256" key="8">
    <source>
        <dbReference type="ARBA" id="ARBA00022884"/>
    </source>
</evidence>
<keyword evidence="6 19" id="KW-0547">Nucleotide-binding</keyword>
<dbReference type="GO" id="GO:0005829">
    <property type="term" value="C:cytosol"/>
    <property type="evidence" value="ECO:0007669"/>
    <property type="project" value="TreeGrafter"/>
</dbReference>
<dbReference type="Pfam" id="PF22025">
    <property type="entry name" value="ThiI_fer"/>
    <property type="match status" value="1"/>
</dbReference>
<dbReference type="InterPro" id="IPR054173">
    <property type="entry name" value="ThiI_fer"/>
</dbReference>
<dbReference type="InterPro" id="IPR049962">
    <property type="entry name" value="THUMP_ThiI"/>
</dbReference>
<keyword evidence="4 19" id="KW-0820">tRNA-binding</keyword>
<dbReference type="Gene3D" id="3.40.50.620">
    <property type="entry name" value="HUPs"/>
    <property type="match status" value="1"/>
</dbReference>
<dbReference type="FunFam" id="3.40.50.620:FF:000053">
    <property type="entry name" value="Probable tRNA sulfurtransferase"/>
    <property type="match status" value="1"/>
</dbReference>
<sequence>MQFDHILIRFGEMALKGKNRKHFERQLLENVQYRLHGFKKAVVKKTRGRMYVLLNGEDPHQVMKACQQVFGIYSLSFAIHTENDVEQLKEAVLSAIREEKGARTFKISAKRADKSFPVSSDELNPMLGGHILRNVDGISVDVHQPDVELKVEIRHEGAYVTAGDYRGAGGLPIGSTGKSMIMLSGGIDSPIAGYLTMKRGVEIEAVHFHSPPYTSERAKQKVLDLAQELSVYGKRIKVHVVPFTEIQQKIYRELPDSYGMTIMRRMMMRIAESIAKEEGALAITTGESLGQVASQTMESMNTINEVTNYPVIRPLVTMDKLEIIDIAKKIGTYDISIRPYEDCCTIFVPKEPKTKPDRDKTIAIEQSADFTEDLEKALGAREVVHIDGKEASKQTEDFSDLF</sequence>
<dbReference type="GO" id="GO:0004810">
    <property type="term" value="F:CCA tRNA nucleotidyltransferase activity"/>
    <property type="evidence" value="ECO:0007669"/>
    <property type="project" value="InterPro"/>
</dbReference>
<comment type="subcellular location">
    <subcellularLocation>
        <location evidence="1 19">Cytoplasm</location>
    </subcellularLocation>
</comment>
<dbReference type="Pfam" id="PF02926">
    <property type="entry name" value="THUMP"/>
    <property type="match status" value="1"/>
</dbReference>
<dbReference type="GO" id="GO:0005524">
    <property type="term" value="F:ATP binding"/>
    <property type="evidence" value="ECO:0007669"/>
    <property type="project" value="UniProtKB-UniRule"/>
</dbReference>
<dbReference type="EC" id="2.8.1.4" evidence="14 19"/>
<accession>A0A1G8VKW7</accession>
<comment type="catalytic activity">
    <reaction evidence="10 19">
        <text>[ThiI sulfur-carrier protein]-S-sulfanyl-L-cysteine + a uridine in tRNA + 2 reduced [2Fe-2S]-[ferredoxin] + ATP + H(+) = [ThiI sulfur-carrier protein]-L-cysteine + a 4-thiouridine in tRNA + 2 oxidized [2Fe-2S]-[ferredoxin] + AMP + diphosphate</text>
        <dbReference type="Rhea" id="RHEA:24176"/>
        <dbReference type="Rhea" id="RHEA-COMP:10000"/>
        <dbReference type="Rhea" id="RHEA-COMP:10001"/>
        <dbReference type="Rhea" id="RHEA-COMP:13337"/>
        <dbReference type="Rhea" id="RHEA-COMP:13338"/>
        <dbReference type="Rhea" id="RHEA-COMP:13339"/>
        <dbReference type="Rhea" id="RHEA-COMP:13340"/>
        <dbReference type="ChEBI" id="CHEBI:15378"/>
        <dbReference type="ChEBI" id="CHEBI:29950"/>
        <dbReference type="ChEBI" id="CHEBI:30616"/>
        <dbReference type="ChEBI" id="CHEBI:33019"/>
        <dbReference type="ChEBI" id="CHEBI:33737"/>
        <dbReference type="ChEBI" id="CHEBI:33738"/>
        <dbReference type="ChEBI" id="CHEBI:61963"/>
        <dbReference type="ChEBI" id="CHEBI:65315"/>
        <dbReference type="ChEBI" id="CHEBI:136798"/>
        <dbReference type="ChEBI" id="CHEBI:456215"/>
        <dbReference type="EC" id="2.8.1.4"/>
    </reaction>
</comment>
<keyword evidence="7 19" id="KW-0067">ATP-binding</keyword>
<dbReference type="InterPro" id="IPR003720">
    <property type="entry name" value="tRNA_STrfase"/>
</dbReference>
<dbReference type="SMART" id="SM00981">
    <property type="entry name" value="THUMP"/>
    <property type="match status" value="1"/>
</dbReference>
<protein>
    <recommendedName>
        <fullName evidence="15 19">Probable tRNA sulfurtransferase</fullName>
        <ecNumber evidence="14 19">2.8.1.4</ecNumber>
    </recommendedName>
    <alternativeName>
        <fullName evidence="16 19">Sulfur carrier protein ThiS sulfurtransferase</fullName>
    </alternativeName>
    <alternativeName>
        <fullName evidence="17 19">Thiamine biosynthesis protein ThiI</fullName>
    </alternativeName>
    <alternativeName>
        <fullName evidence="18 19">tRNA 4-thiouridine synthase</fullName>
    </alternativeName>
</protein>
<evidence type="ECO:0000256" key="18">
    <source>
        <dbReference type="ARBA" id="ARBA00080570"/>
    </source>
</evidence>
<evidence type="ECO:0000259" key="20">
    <source>
        <dbReference type="PROSITE" id="PS51165"/>
    </source>
</evidence>
<feature type="binding site" evidence="19">
    <location>
        <position position="264"/>
    </location>
    <ligand>
        <name>ATP</name>
        <dbReference type="ChEBI" id="CHEBI:30616"/>
    </ligand>
</feature>
<dbReference type="STRING" id="86666.SAMN04490247_2731"/>
<feature type="binding site" evidence="19">
    <location>
        <position position="295"/>
    </location>
    <ligand>
        <name>ATP</name>
        <dbReference type="ChEBI" id="CHEBI:30616"/>
    </ligand>
</feature>
<evidence type="ECO:0000256" key="11">
    <source>
        <dbReference type="ARBA" id="ARBA00052330"/>
    </source>
</evidence>
<dbReference type="InterPro" id="IPR014729">
    <property type="entry name" value="Rossmann-like_a/b/a_fold"/>
</dbReference>
<comment type="catalytic activity">
    <reaction evidence="11 19">
        <text>[ThiS sulfur-carrier protein]-C-terminal Gly-Gly-AMP + S-sulfanyl-L-cysteinyl-[cysteine desulfurase] + AH2 = [ThiS sulfur-carrier protein]-C-terminal-Gly-aminoethanethioate + L-cysteinyl-[cysteine desulfurase] + A + AMP + 2 H(+)</text>
        <dbReference type="Rhea" id="RHEA:43340"/>
        <dbReference type="Rhea" id="RHEA-COMP:12157"/>
        <dbReference type="Rhea" id="RHEA-COMP:12158"/>
        <dbReference type="Rhea" id="RHEA-COMP:12910"/>
        <dbReference type="Rhea" id="RHEA-COMP:19908"/>
        <dbReference type="ChEBI" id="CHEBI:13193"/>
        <dbReference type="ChEBI" id="CHEBI:15378"/>
        <dbReference type="ChEBI" id="CHEBI:17499"/>
        <dbReference type="ChEBI" id="CHEBI:29950"/>
        <dbReference type="ChEBI" id="CHEBI:61963"/>
        <dbReference type="ChEBI" id="CHEBI:90618"/>
        <dbReference type="ChEBI" id="CHEBI:232372"/>
        <dbReference type="ChEBI" id="CHEBI:456215"/>
    </reaction>
</comment>
<evidence type="ECO:0000256" key="12">
    <source>
        <dbReference type="ARBA" id="ARBA00058382"/>
    </source>
</evidence>
<feature type="binding site" evidence="19">
    <location>
        <position position="286"/>
    </location>
    <ligand>
        <name>ATP</name>
        <dbReference type="ChEBI" id="CHEBI:30616"/>
    </ligand>
</feature>
<dbReference type="AlphaFoldDB" id="A0A1G8VKW7"/>
<gene>
    <name evidence="19" type="primary">thiI</name>
    <name evidence="21" type="ORF">SAMN04490247_2731</name>
</gene>
<evidence type="ECO:0000256" key="9">
    <source>
        <dbReference type="ARBA" id="ARBA00022977"/>
    </source>
</evidence>
<feature type="binding site" evidence="19">
    <location>
        <begin position="207"/>
        <end position="208"/>
    </location>
    <ligand>
        <name>ATP</name>
        <dbReference type="ChEBI" id="CHEBI:30616"/>
    </ligand>
</feature>
<comment type="similarity">
    <text evidence="13 19">Belongs to the ThiI family.</text>
</comment>
<evidence type="ECO:0000256" key="4">
    <source>
        <dbReference type="ARBA" id="ARBA00022555"/>
    </source>
</evidence>
<dbReference type="CDD" id="cd11716">
    <property type="entry name" value="THUMP_ThiI"/>
    <property type="match status" value="1"/>
</dbReference>
<feature type="binding site" evidence="19">
    <location>
        <begin position="182"/>
        <end position="183"/>
    </location>
    <ligand>
        <name>ATP</name>
        <dbReference type="ChEBI" id="CHEBI:30616"/>
    </ligand>
</feature>
<dbReference type="GO" id="GO:0000049">
    <property type="term" value="F:tRNA binding"/>
    <property type="evidence" value="ECO:0007669"/>
    <property type="project" value="UniProtKB-UniRule"/>
</dbReference>
<dbReference type="GO" id="GO:0009228">
    <property type="term" value="P:thiamine biosynthetic process"/>
    <property type="evidence" value="ECO:0007669"/>
    <property type="project" value="UniProtKB-KW"/>
</dbReference>
<dbReference type="Pfam" id="PF02568">
    <property type="entry name" value="ThiI"/>
    <property type="match status" value="1"/>
</dbReference>
<evidence type="ECO:0000256" key="17">
    <source>
        <dbReference type="ARBA" id="ARBA00077849"/>
    </source>
</evidence>
<comment type="pathway">
    <text evidence="2 19">Cofactor biosynthesis; thiamine diphosphate biosynthesis.</text>
</comment>
<dbReference type="Proteomes" id="UP000199225">
    <property type="component" value="Unassembled WGS sequence"/>
</dbReference>
<name>A0A1G8VKW7_9BACI</name>
<dbReference type="SUPFAM" id="SSF52402">
    <property type="entry name" value="Adenine nucleotide alpha hydrolases-like"/>
    <property type="match status" value="1"/>
</dbReference>
<dbReference type="SUPFAM" id="SSF143437">
    <property type="entry name" value="THUMP domain-like"/>
    <property type="match status" value="1"/>
</dbReference>
<organism evidence="21 22">
    <name type="scientific">Salimicrobium halophilum</name>
    <dbReference type="NCBI Taxonomy" id="86666"/>
    <lineage>
        <taxon>Bacteria</taxon>
        <taxon>Bacillati</taxon>
        <taxon>Bacillota</taxon>
        <taxon>Bacilli</taxon>
        <taxon>Bacillales</taxon>
        <taxon>Bacillaceae</taxon>
        <taxon>Salimicrobium</taxon>
    </lineage>
</organism>
<evidence type="ECO:0000256" key="3">
    <source>
        <dbReference type="ARBA" id="ARBA00022490"/>
    </source>
</evidence>
<evidence type="ECO:0000256" key="10">
    <source>
        <dbReference type="ARBA" id="ARBA00050570"/>
    </source>
</evidence>
<dbReference type="InterPro" id="IPR020536">
    <property type="entry name" value="ThiI_AANH"/>
</dbReference>
<dbReference type="OrthoDB" id="9773948at2"/>
<dbReference type="RefSeq" id="WP_093194425.1">
    <property type="nucleotide sequence ID" value="NZ_FNEV01000009.1"/>
</dbReference>
<dbReference type="GO" id="GO:0002937">
    <property type="term" value="P:tRNA 4-thiouridine biosynthesis"/>
    <property type="evidence" value="ECO:0007669"/>
    <property type="project" value="TreeGrafter"/>
</dbReference>
<evidence type="ECO:0000313" key="21">
    <source>
        <dbReference type="EMBL" id="SDJ65975.1"/>
    </source>
</evidence>
<dbReference type="PROSITE" id="PS51165">
    <property type="entry name" value="THUMP"/>
    <property type="match status" value="1"/>
</dbReference>
<evidence type="ECO:0000256" key="14">
    <source>
        <dbReference type="ARBA" id="ARBA00066827"/>
    </source>
</evidence>
<evidence type="ECO:0000256" key="5">
    <source>
        <dbReference type="ARBA" id="ARBA00022679"/>
    </source>
</evidence>
<evidence type="ECO:0000256" key="7">
    <source>
        <dbReference type="ARBA" id="ARBA00022840"/>
    </source>
</evidence>
<keyword evidence="5 19" id="KW-0808">Transferase</keyword>
<evidence type="ECO:0000256" key="6">
    <source>
        <dbReference type="ARBA" id="ARBA00022741"/>
    </source>
</evidence>
<keyword evidence="22" id="KW-1185">Reference proteome</keyword>
<dbReference type="HAMAP" id="MF_00021">
    <property type="entry name" value="ThiI"/>
    <property type="match status" value="1"/>
</dbReference>
<dbReference type="UniPathway" id="UPA00060"/>
<dbReference type="GO" id="GO:0052837">
    <property type="term" value="P:thiazole biosynthetic process"/>
    <property type="evidence" value="ECO:0007669"/>
    <property type="project" value="TreeGrafter"/>
</dbReference>
<reference evidence="22" key="1">
    <citation type="submission" date="2016-10" db="EMBL/GenBank/DDBJ databases">
        <authorList>
            <person name="Varghese N."/>
            <person name="Submissions S."/>
        </authorList>
    </citation>
    <scope>NUCLEOTIDE SEQUENCE [LARGE SCALE GENOMIC DNA]</scope>
    <source>
        <strain evidence="22">DSM 4771</strain>
    </source>
</reference>
<dbReference type="InterPro" id="IPR004114">
    <property type="entry name" value="THUMP_dom"/>
</dbReference>
<keyword evidence="8 19" id="KW-0694">RNA-binding</keyword>
<dbReference type="PANTHER" id="PTHR43209">
    <property type="entry name" value="TRNA SULFURTRANSFERASE"/>
    <property type="match status" value="1"/>
</dbReference>
<evidence type="ECO:0000256" key="2">
    <source>
        <dbReference type="ARBA" id="ARBA00004948"/>
    </source>
</evidence>
<evidence type="ECO:0000256" key="13">
    <source>
        <dbReference type="ARBA" id="ARBA00061472"/>
    </source>
</evidence>
<dbReference type="NCBIfam" id="TIGR00342">
    <property type="entry name" value="tRNA uracil 4-sulfurtransferase ThiI"/>
    <property type="match status" value="1"/>
</dbReference>
<evidence type="ECO:0000256" key="16">
    <source>
        <dbReference type="ARBA" id="ARBA00075337"/>
    </source>
</evidence>
<dbReference type="GO" id="GO:0009229">
    <property type="term" value="P:thiamine diphosphate biosynthetic process"/>
    <property type="evidence" value="ECO:0007669"/>
    <property type="project" value="UniProtKB-UniRule"/>
</dbReference>
<feature type="domain" description="THUMP" evidence="20">
    <location>
        <begin position="60"/>
        <end position="164"/>
    </location>
</feature>
<dbReference type="InterPro" id="IPR050102">
    <property type="entry name" value="tRNA_sulfurtransferase_ThiI"/>
</dbReference>
<evidence type="ECO:0000256" key="15">
    <source>
        <dbReference type="ARBA" id="ARBA00071867"/>
    </source>
</evidence>